<evidence type="ECO:0000256" key="2">
    <source>
        <dbReference type="SAM" id="SignalP"/>
    </source>
</evidence>
<dbReference type="Proteomes" id="UP001370348">
    <property type="component" value="Chromosome"/>
</dbReference>
<name>A0ABZ2LJ04_9BACT</name>
<dbReference type="RefSeq" id="WP_394820539.1">
    <property type="nucleotide sequence ID" value="NZ_CP089984.1"/>
</dbReference>
<sequence length="271" mass="28095">MQFSPLFQTGPRVRPLAAPSPFAALAAALFVSAGASGIAGCASTGKAPSTPVTTSGEASPGGTSCKAVASRLDSVGVHVERASRATYVFDMRITNPASSPRWLVLPELFPREGKEEPAPGRGGIDRMRVDRLPGRGRVVIVHAVGPGGFQALLLPAGGKVTLNELSIGATEWNGARATAKIEVILARDIAIDDLPLASWVQGSLLADPDGDVSLRGDPIGRLELTKPLAPSLTSATFGLQSSCTSDTGCHTVSIEEDCRITAQAVLKHEEP</sequence>
<dbReference type="EMBL" id="CP089984">
    <property type="protein sequence ID" value="WXB10923.1"/>
    <property type="molecule type" value="Genomic_DNA"/>
</dbReference>
<proteinExistence type="predicted"/>
<keyword evidence="2" id="KW-0732">Signal</keyword>
<reference evidence="3 4" key="1">
    <citation type="submission" date="2021-12" db="EMBL/GenBank/DDBJ databases">
        <title>Discovery of the Pendulisporaceae a myxobacterial family with distinct sporulation behavior and unique specialized metabolism.</title>
        <authorList>
            <person name="Garcia R."/>
            <person name="Popoff A."/>
            <person name="Bader C.D."/>
            <person name="Loehr J."/>
            <person name="Walesch S."/>
            <person name="Walt C."/>
            <person name="Boldt J."/>
            <person name="Bunk B."/>
            <person name="Haeckl F.J.F.P.J."/>
            <person name="Gunesch A.P."/>
            <person name="Birkelbach J."/>
            <person name="Nuebel U."/>
            <person name="Pietschmann T."/>
            <person name="Bach T."/>
            <person name="Mueller R."/>
        </authorList>
    </citation>
    <scope>NUCLEOTIDE SEQUENCE [LARGE SCALE GENOMIC DNA]</scope>
    <source>
        <strain evidence="3 4">MSr11954</strain>
    </source>
</reference>
<keyword evidence="4" id="KW-1185">Reference proteome</keyword>
<feature type="compositionally biased region" description="Polar residues" evidence="1">
    <location>
        <begin position="46"/>
        <end position="57"/>
    </location>
</feature>
<organism evidence="3 4">
    <name type="scientific">Pendulispora albinea</name>
    <dbReference type="NCBI Taxonomy" id="2741071"/>
    <lineage>
        <taxon>Bacteria</taxon>
        <taxon>Pseudomonadati</taxon>
        <taxon>Myxococcota</taxon>
        <taxon>Myxococcia</taxon>
        <taxon>Myxococcales</taxon>
        <taxon>Sorangiineae</taxon>
        <taxon>Pendulisporaceae</taxon>
        <taxon>Pendulispora</taxon>
    </lineage>
</organism>
<gene>
    <name evidence="3" type="ORF">LZC94_23925</name>
</gene>
<feature type="region of interest" description="Disordered" evidence="1">
    <location>
        <begin position="42"/>
        <end position="62"/>
    </location>
</feature>
<feature type="signal peptide" evidence="2">
    <location>
        <begin position="1"/>
        <end position="26"/>
    </location>
</feature>
<accession>A0ABZ2LJ04</accession>
<feature type="chain" id="PRO_5046488983" evidence="2">
    <location>
        <begin position="27"/>
        <end position="271"/>
    </location>
</feature>
<evidence type="ECO:0000313" key="3">
    <source>
        <dbReference type="EMBL" id="WXB10923.1"/>
    </source>
</evidence>
<protein>
    <submittedName>
        <fullName evidence="3">Uncharacterized protein</fullName>
    </submittedName>
</protein>
<evidence type="ECO:0000256" key="1">
    <source>
        <dbReference type="SAM" id="MobiDB-lite"/>
    </source>
</evidence>
<evidence type="ECO:0000313" key="4">
    <source>
        <dbReference type="Proteomes" id="UP001370348"/>
    </source>
</evidence>